<reference evidence="2 3" key="1">
    <citation type="journal article" date="2016" name="Sci. Rep.">
        <title>The Dendrobium catenatum Lindl. genome sequence provides insights into polysaccharide synthase, floral development and adaptive evolution.</title>
        <authorList>
            <person name="Zhang G.Q."/>
            <person name="Xu Q."/>
            <person name="Bian C."/>
            <person name="Tsai W.C."/>
            <person name="Yeh C.M."/>
            <person name="Liu K.W."/>
            <person name="Yoshida K."/>
            <person name="Zhang L.S."/>
            <person name="Chang S.B."/>
            <person name="Chen F."/>
            <person name="Shi Y."/>
            <person name="Su Y.Y."/>
            <person name="Zhang Y.Q."/>
            <person name="Chen L.J."/>
            <person name="Yin Y."/>
            <person name="Lin M."/>
            <person name="Huang H."/>
            <person name="Deng H."/>
            <person name="Wang Z.W."/>
            <person name="Zhu S.L."/>
            <person name="Zhao X."/>
            <person name="Deng C."/>
            <person name="Niu S.C."/>
            <person name="Huang J."/>
            <person name="Wang M."/>
            <person name="Liu G.H."/>
            <person name="Yang H.J."/>
            <person name="Xiao X.J."/>
            <person name="Hsiao Y.Y."/>
            <person name="Wu W.L."/>
            <person name="Chen Y.Y."/>
            <person name="Mitsuda N."/>
            <person name="Ohme-Takagi M."/>
            <person name="Luo Y.B."/>
            <person name="Van de Peer Y."/>
            <person name="Liu Z.J."/>
        </authorList>
    </citation>
    <scope>NUCLEOTIDE SEQUENCE [LARGE SCALE GENOMIC DNA]</scope>
    <source>
        <tissue evidence="2">The whole plant</tissue>
    </source>
</reference>
<name>A0A2I0VUE5_9ASPA</name>
<feature type="compositionally biased region" description="Polar residues" evidence="1">
    <location>
        <begin position="98"/>
        <end position="107"/>
    </location>
</feature>
<reference evidence="2 3" key="2">
    <citation type="journal article" date="2017" name="Nature">
        <title>The Apostasia genome and the evolution of orchids.</title>
        <authorList>
            <person name="Zhang G.Q."/>
            <person name="Liu K.W."/>
            <person name="Li Z."/>
            <person name="Lohaus R."/>
            <person name="Hsiao Y.Y."/>
            <person name="Niu S.C."/>
            <person name="Wang J.Y."/>
            <person name="Lin Y.C."/>
            <person name="Xu Q."/>
            <person name="Chen L.J."/>
            <person name="Yoshida K."/>
            <person name="Fujiwara S."/>
            <person name="Wang Z.W."/>
            <person name="Zhang Y.Q."/>
            <person name="Mitsuda N."/>
            <person name="Wang M."/>
            <person name="Liu G.H."/>
            <person name="Pecoraro L."/>
            <person name="Huang H.X."/>
            <person name="Xiao X.J."/>
            <person name="Lin M."/>
            <person name="Wu X.Y."/>
            <person name="Wu W.L."/>
            <person name="Chen Y.Y."/>
            <person name="Chang S.B."/>
            <person name="Sakamoto S."/>
            <person name="Ohme-Takagi M."/>
            <person name="Yagi M."/>
            <person name="Zeng S.J."/>
            <person name="Shen C.Y."/>
            <person name="Yeh C.M."/>
            <person name="Luo Y.B."/>
            <person name="Tsai W.C."/>
            <person name="Van de Peer Y."/>
            <person name="Liu Z.J."/>
        </authorList>
    </citation>
    <scope>NUCLEOTIDE SEQUENCE [LARGE SCALE GENOMIC DNA]</scope>
    <source>
        <tissue evidence="2">The whole plant</tissue>
    </source>
</reference>
<organism evidence="2 3">
    <name type="scientific">Dendrobium catenatum</name>
    <dbReference type="NCBI Taxonomy" id="906689"/>
    <lineage>
        <taxon>Eukaryota</taxon>
        <taxon>Viridiplantae</taxon>
        <taxon>Streptophyta</taxon>
        <taxon>Embryophyta</taxon>
        <taxon>Tracheophyta</taxon>
        <taxon>Spermatophyta</taxon>
        <taxon>Magnoliopsida</taxon>
        <taxon>Liliopsida</taxon>
        <taxon>Asparagales</taxon>
        <taxon>Orchidaceae</taxon>
        <taxon>Epidendroideae</taxon>
        <taxon>Malaxideae</taxon>
        <taxon>Dendrobiinae</taxon>
        <taxon>Dendrobium</taxon>
    </lineage>
</organism>
<accession>A0A2I0VUE5</accession>
<protein>
    <submittedName>
        <fullName evidence="2">Uncharacterized protein</fullName>
    </submittedName>
</protein>
<evidence type="ECO:0000313" key="2">
    <source>
        <dbReference type="EMBL" id="PKU67042.1"/>
    </source>
</evidence>
<feature type="region of interest" description="Disordered" evidence="1">
    <location>
        <begin position="93"/>
        <end position="141"/>
    </location>
</feature>
<dbReference type="Proteomes" id="UP000233837">
    <property type="component" value="Unassembled WGS sequence"/>
</dbReference>
<gene>
    <name evidence="2" type="ORF">MA16_Dca027162</name>
</gene>
<dbReference type="EMBL" id="KZ503222">
    <property type="protein sequence ID" value="PKU67042.1"/>
    <property type="molecule type" value="Genomic_DNA"/>
</dbReference>
<keyword evidence="3" id="KW-1185">Reference proteome</keyword>
<proteinExistence type="predicted"/>
<sequence length="141" mass="16178">MPKRVIPWVQLDLEWSWSMSLDERRCMGHLVNWVDLVNQVDLVVGRELTFYWVDYTVEGRPFAEFWEFYYGHWPCPGRAAAAGELQKCQIGSPIDQISPLNDQTTSDGGEEQVQKGDREPPPPQPPEIPHPLGGDEYCEGY</sequence>
<dbReference type="AlphaFoldDB" id="A0A2I0VUE5"/>
<evidence type="ECO:0000256" key="1">
    <source>
        <dbReference type="SAM" id="MobiDB-lite"/>
    </source>
</evidence>
<evidence type="ECO:0000313" key="3">
    <source>
        <dbReference type="Proteomes" id="UP000233837"/>
    </source>
</evidence>